<dbReference type="EMBL" id="JBAKBA010000020">
    <property type="protein sequence ID" value="MEL0659439.1"/>
    <property type="molecule type" value="Genomic_DNA"/>
</dbReference>
<keyword evidence="1" id="KW-0732">Signal</keyword>
<comment type="caution">
    <text evidence="2">The sequence shown here is derived from an EMBL/GenBank/DDBJ whole genome shotgun (WGS) entry which is preliminary data.</text>
</comment>
<protein>
    <submittedName>
        <fullName evidence="2">Uncharacterized protein</fullName>
    </submittedName>
</protein>
<gene>
    <name evidence="2" type="ORF">V6255_09850</name>
</gene>
<sequence>MILKNYTLKNSVLKSCALKATVGTLVGLSSFAVLADETEEPWVDMSDPTAVYSSATIGGGTEGIDLSASYGGYLSGVYKHRFTVAAKHDLDFYEVNYLLLNAKSNSGVTFDSSWSEDIRADGNDFDDVNDTSIGFFAKLAFMDNHLNFYPKVSVGYLWDGDIEDTTYVKFDATTRYTFNRMYWVGITPSYAHGFKGADLNEWEATIDAGVQLSDTFGFSVSANDDEEFTANVTFAF</sequence>
<dbReference type="Proteomes" id="UP001366060">
    <property type="component" value="Unassembled WGS sequence"/>
</dbReference>
<proteinExistence type="predicted"/>
<keyword evidence="3" id="KW-1185">Reference proteome</keyword>
<dbReference type="RefSeq" id="WP_341627994.1">
    <property type="nucleotide sequence ID" value="NZ_JBAKBA010000020.1"/>
</dbReference>
<evidence type="ECO:0000313" key="2">
    <source>
        <dbReference type="EMBL" id="MEL0659439.1"/>
    </source>
</evidence>
<evidence type="ECO:0000256" key="1">
    <source>
        <dbReference type="SAM" id="SignalP"/>
    </source>
</evidence>
<name>A0ABU9HC59_9GAMM</name>
<feature type="chain" id="PRO_5046317137" evidence="1">
    <location>
        <begin position="36"/>
        <end position="236"/>
    </location>
</feature>
<evidence type="ECO:0000313" key="3">
    <source>
        <dbReference type="Proteomes" id="UP001366060"/>
    </source>
</evidence>
<reference evidence="2 3" key="1">
    <citation type="submission" date="2024-02" db="EMBL/GenBank/DDBJ databases">
        <title>Bacteria isolated from the canopy kelp, Nereocystis luetkeana.</title>
        <authorList>
            <person name="Pfister C.A."/>
            <person name="Younker I.T."/>
            <person name="Light S.H."/>
        </authorList>
    </citation>
    <scope>NUCLEOTIDE SEQUENCE [LARGE SCALE GENOMIC DNA]</scope>
    <source>
        <strain evidence="2 3">TI.2.07</strain>
    </source>
</reference>
<organism evidence="2 3">
    <name type="scientific">Psychromonas arctica</name>
    <dbReference type="NCBI Taxonomy" id="168275"/>
    <lineage>
        <taxon>Bacteria</taxon>
        <taxon>Pseudomonadati</taxon>
        <taxon>Pseudomonadota</taxon>
        <taxon>Gammaproteobacteria</taxon>
        <taxon>Alteromonadales</taxon>
        <taxon>Psychromonadaceae</taxon>
        <taxon>Psychromonas</taxon>
    </lineage>
</organism>
<accession>A0ABU9HC59</accession>
<feature type="signal peptide" evidence="1">
    <location>
        <begin position="1"/>
        <end position="35"/>
    </location>
</feature>